<proteinExistence type="predicted"/>
<dbReference type="AlphaFoldDB" id="A0A812XBQ0"/>
<dbReference type="Proteomes" id="UP000649617">
    <property type="component" value="Unassembled WGS sequence"/>
</dbReference>
<evidence type="ECO:0000313" key="2">
    <source>
        <dbReference type="Proteomes" id="UP000649617"/>
    </source>
</evidence>
<feature type="non-terminal residue" evidence="1">
    <location>
        <position position="1"/>
    </location>
</feature>
<comment type="caution">
    <text evidence="1">The sequence shown here is derived from an EMBL/GenBank/DDBJ whole genome shotgun (WGS) entry which is preliminary data.</text>
</comment>
<sequence>RDPDSDSELAAELLHDYMHGDLHTAFAEDARDVFYNGIEVNGVRLHLAAIMGKGDWKYLRQAYRLSTGYICKDKCHLCEDWHVLSKDAIWRTTIANRTTSPHKTDDVGLLLIPGIRTQTISTDPMHTFHIGWGQDLAASGVILLATVGAFGEGALDSRLEVAYASFIAYCSAHGKTTSCDRFSKQTFDMTSNNSWPTSLGGKAYDTSLVLAWLEQHLADMVAIQDAIVDTLRYTVHCANFYFRTSREHGVFVPHEVRLLVAAAGENMVEGFGILATLAKQRGLKLFRLRPKIHLSQHQTLDLLRGEHLALNTLCMACWQDEDFIGRCSRLARTCGPQKLTTRCMQKALGMYKEQFELARR</sequence>
<protein>
    <submittedName>
        <fullName evidence="1">Uncharacterized protein</fullName>
    </submittedName>
</protein>
<reference evidence="1" key="1">
    <citation type="submission" date="2021-02" db="EMBL/GenBank/DDBJ databases">
        <authorList>
            <person name="Dougan E. K."/>
            <person name="Rhodes N."/>
            <person name="Thang M."/>
            <person name="Chan C."/>
        </authorList>
    </citation>
    <scope>NUCLEOTIDE SEQUENCE</scope>
</reference>
<dbReference type="EMBL" id="CAJNIZ010045705">
    <property type="protein sequence ID" value="CAE7727737.1"/>
    <property type="molecule type" value="Genomic_DNA"/>
</dbReference>
<name>A0A812XBQ0_SYMPI</name>
<dbReference type="OrthoDB" id="409692at2759"/>
<keyword evidence="2" id="KW-1185">Reference proteome</keyword>
<organism evidence="1 2">
    <name type="scientific">Symbiodinium pilosum</name>
    <name type="common">Dinoflagellate</name>
    <dbReference type="NCBI Taxonomy" id="2952"/>
    <lineage>
        <taxon>Eukaryota</taxon>
        <taxon>Sar</taxon>
        <taxon>Alveolata</taxon>
        <taxon>Dinophyceae</taxon>
        <taxon>Suessiales</taxon>
        <taxon>Symbiodiniaceae</taxon>
        <taxon>Symbiodinium</taxon>
    </lineage>
</organism>
<gene>
    <name evidence="1" type="ORF">SPIL2461_LOCUS20843</name>
</gene>
<accession>A0A812XBQ0</accession>
<evidence type="ECO:0000313" key="1">
    <source>
        <dbReference type="EMBL" id="CAE7727737.1"/>
    </source>
</evidence>